<dbReference type="AlphaFoldDB" id="A0A2T1KIH1"/>
<dbReference type="Gene3D" id="2.30.30.100">
    <property type="match status" value="1"/>
</dbReference>
<dbReference type="HAMAP" id="MF_00978">
    <property type="entry name" value="Bifunct_BirA"/>
    <property type="match status" value="1"/>
</dbReference>
<evidence type="ECO:0000256" key="1">
    <source>
        <dbReference type="ARBA" id="ARBA00022598"/>
    </source>
</evidence>
<dbReference type="GO" id="GO:0005524">
    <property type="term" value="F:ATP binding"/>
    <property type="evidence" value="ECO:0007669"/>
    <property type="project" value="UniProtKB-UniRule"/>
</dbReference>
<feature type="DNA-binding region" description="H-T-H motif" evidence="2">
    <location>
        <begin position="18"/>
        <end position="37"/>
    </location>
</feature>
<accession>A0A2T1KIH1</accession>
<keyword evidence="2" id="KW-0092">Biotin</keyword>
<evidence type="ECO:0000313" key="4">
    <source>
        <dbReference type="EMBL" id="PSF09944.1"/>
    </source>
</evidence>
<dbReference type="InterPro" id="IPR004408">
    <property type="entry name" value="Biotin_CoA_COase_ligase"/>
</dbReference>
<keyword evidence="2" id="KW-0804">Transcription</keyword>
<dbReference type="GO" id="GO:0003677">
    <property type="term" value="F:DNA binding"/>
    <property type="evidence" value="ECO:0007669"/>
    <property type="project" value="UniProtKB-UniRule"/>
</dbReference>
<keyword evidence="2" id="KW-0547">Nucleotide-binding</keyword>
<dbReference type="GO" id="GO:0006355">
    <property type="term" value="P:regulation of DNA-templated transcription"/>
    <property type="evidence" value="ECO:0007669"/>
    <property type="project" value="UniProtKB-UniRule"/>
</dbReference>
<dbReference type="InterPro" id="IPR045864">
    <property type="entry name" value="aa-tRNA-synth_II/BPL/LPL"/>
</dbReference>
<dbReference type="Gene3D" id="3.30.930.10">
    <property type="entry name" value="Bira Bifunctional Protein, Domain 2"/>
    <property type="match status" value="1"/>
</dbReference>
<dbReference type="NCBIfam" id="TIGR00121">
    <property type="entry name" value="birA_ligase"/>
    <property type="match status" value="1"/>
</dbReference>
<dbReference type="GO" id="GO:0004077">
    <property type="term" value="F:biotin--[biotin carboxyl-carrier protein] ligase activity"/>
    <property type="evidence" value="ECO:0007669"/>
    <property type="project" value="UniProtKB-UniRule"/>
</dbReference>
<dbReference type="PANTHER" id="PTHR12835:SF5">
    <property type="entry name" value="BIOTIN--PROTEIN LIGASE"/>
    <property type="match status" value="1"/>
</dbReference>
<evidence type="ECO:0000256" key="2">
    <source>
        <dbReference type="HAMAP-Rule" id="MF_00978"/>
    </source>
</evidence>
<keyword evidence="2" id="KW-0067">ATP-binding</keyword>
<feature type="binding site" evidence="2">
    <location>
        <position position="185"/>
    </location>
    <ligand>
        <name>biotin</name>
        <dbReference type="ChEBI" id="CHEBI:57586"/>
    </ligand>
</feature>
<dbReference type="InterPro" id="IPR013196">
    <property type="entry name" value="HTH_11"/>
</dbReference>
<dbReference type="SUPFAM" id="SSF46785">
    <property type="entry name" value="Winged helix' DNA-binding domain"/>
    <property type="match status" value="1"/>
</dbReference>
<dbReference type="Gene3D" id="1.10.10.10">
    <property type="entry name" value="Winged helix-like DNA-binding domain superfamily/Winged helix DNA-binding domain"/>
    <property type="match status" value="1"/>
</dbReference>
<dbReference type="CDD" id="cd16442">
    <property type="entry name" value="BPL"/>
    <property type="match status" value="1"/>
</dbReference>
<dbReference type="EC" id="6.3.4.15" evidence="2"/>
<sequence length="321" mass="34986">MKLNSLLSILADQEVHSGESLARELGVSRTAIWKQVRKAMSEGYAIETIRGQGYRLSGRVDLLDRQVILRQLEDNLASQIDLEILGETDSTNAEVARRLARGQSRIPVILADCQTAGRGRRGRNWSSPKGQNLYLSLGLPIKGDFTSLDGLSLVLGVAAAEALESIGKASIKLKWPNDLFAEGRKCSGILVEIQGELQQGYVQVIAGIGINVHMQQADEVDQPWTSLDLAWPGITWIRNSLAAAIIEAILKAVSTFEEEGFEPFRELWQARDLFRGKTVAAREGQLKGVGAGVDSQGNYLLEVDGSQVAVRAGDISLRVKP</sequence>
<evidence type="ECO:0000259" key="3">
    <source>
        <dbReference type="PROSITE" id="PS51733"/>
    </source>
</evidence>
<feature type="binding site" evidence="2">
    <location>
        <position position="114"/>
    </location>
    <ligand>
        <name>biotin</name>
        <dbReference type="ChEBI" id="CHEBI:57586"/>
    </ligand>
</feature>
<keyword evidence="2" id="KW-0678">Repressor</keyword>
<dbReference type="RefSeq" id="WP_106761963.1">
    <property type="nucleotide sequence ID" value="NZ_PXNP01000024.1"/>
</dbReference>
<feature type="domain" description="BPL/LPL catalytic" evidence="3">
    <location>
        <begin position="63"/>
        <end position="257"/>
    </location>
</feature>
<protein>
    <recommendedName>
        <fullName evidence="2">Bifunctional ligase/repressor BirA</fullName>
    </recommendedName>
    <alternativeName>
        <fullName evidence="2">Biotin operon repressor</fullName>
    </alternativeName>
    <alternativeName>
        <fullName evidence="2">Biotin--[acetyl-CoA-carboxylase] ligase</fullName>
        <ecNumber evidence="2">6.3.4.15</ecNumber>
    </alternativeName>
    <alternativeName>
        <fullName evidence="2">Biotin--protein ligase</fullName>
    </alternativeName>
    <alternativeName>
        <fullName evidence="2">Biotin-[acetyl-CoA carboxylase] synthetase</fullName>
    </alternativeName>
</protein>
<dbReference type="InterPro" id="IPR030855">
    <property type="entry name" value="Bifunct_BirA"/>
</dbReference>
<feature type="binding site" evidence="2">
    <location>
        <begin position="118"/>
        <end position="120"/>
    </location>
    <ligand>
        <name>biotin</name>
        <dbReference type="ChEBI" id="CHEBI:57586"/>
    </ligand>
</feature>
<comment type="function">
    <text evidence="2">Acts both as a biotin--[acetyl-CoA-carboxylase] ligase and a biotin-operon repressor. In the presence of ATP, BirA activates biotin to form the BirA-biotinyl-5'-adenylate (BirA-bio-5'-AMP or holoBirA) complex. HoloBirA can either transfer the biotinyl moiety to the biotin carboxyl carrier protein (BCCP) subunit of acetyl-CoA carboxylase, or bind to the biotin operator site and inhibit transcription of the operon.</text>
</comment>
<dbReference type="Proteomes" id="UP000239866">
    <property type="component" value="Unassembled WGS sequence"/>
</dbReference>
<dbReference type="InterPro" id="IPR004143">
    <property type="entry name" value="BPL_LPL_catalytic"/>
</dbReference>
<reference evidence="4 5" key="1">
    <citation type="submission" date="2018-03" db="EMBL/GenBank/DDBJ databases">
        <title>Marinobacter brunus sp. nov., a marine bacterium of Gamma-proteobacteria isolated from the surface seawater of the South China Sea.</title>
        <authorList>
            <person name="Cheng H."/>
            <person name="Wu Y.-H."/>
            <person name="Xamxidin M."/>
            <person name="Xu X.-W."/>
        </authorList>
    </citation>
    <scope>NUCLEOTIDE SEQUENCE [LARGE SCALE GENOMIC DNA]</scope>
    <source>
        <strain evidence="4 5">NH169-3</strain>
    </source>
</reference>
<proteinExistence type="inferred from homology"/>
<feature type="binding site" evidence="2">
    <location>
        <begin position="90"/>
        <end position="92"/>
    </location>
    <ligand>
        <name>biotin</name>
        <dbReference type="ChEBI" id="CHEBI:57586"/>
    </ligand>
</feature>
<dbReference type="PROSITE" id="PS51733">
    <property type="entry name" value="BPL_LPL_CATALYTIC"/>
    <property type="match status" value="1"/>
</dbReference>
<organism evidence="4 5">
    <name type="scientific">Marinobacter fuscus</name>
    <dbReference type="NCBI Taxonomy" id="2109942"/>
    <lineage>
        <taxon>Bacteria</taxon>
        <taxon>Pseudomonadati</taxon>
        <taxon>Pseudomonadota</taxon>
        <taxon>Gammaproteobacteria</taxon>
        <taxon>Pseudomonadales</taxon>
        <taxon>Marinobacteraceae</taxon>
        <taxon>Marinobacter</taxon>
    </lineage>
</organism>
<dbReference type="Pfam" id="PF03099">
    <property type="entry name" value="BPL_LplA_LipB"/>
    <property type="match status" value="1"/>
</dbReference>
<keyword evidence="2" id="KW-0805">Transcription regulation</keyword>
<keyword evidence="1 2" id="KW-0436">Ligase</keyword>
<dbReference type="EMBL" id="PXNP01000024">
    <property type="protein sequence ID" value="PSF09944.1"/>
    <property type="molecule type" value="Genomic_DNA"/>
</dbReference>
<dbReference type="OrthoDB" id="9807064at2"/>
<dbReference type="Pfam" id="PF08279">
    <property type="entry name" value="HTH_11"/>
    <property type="match status" value="1"/>
</dbReference>
<dbReference type="GO" id="GO:0005737">
    <property type="term" value="C:cytoplasm"/>
    <property type="evidence" value="ECO:0007669"/>
    <property type="project" value="TreeGrafter"/>
</dbReference>
<keyword evidence="2" id="KW-0238">DNA-binding</keyword>
<comment type="caution">
    <text evidence="4">The sequence shown here is derived from an EMBL/GenBank/DDBJ whole genome shotgun (WGS) entry which is preliminary data.</text>
</comment>
<comment type="similarity">
    <text evidence="2">Belongs to the biotin--protein ligase family.</text>
</comment>
<gene>
    <name evidence="2" type="primary">birA</name>
    <name evidence="4" type="ORF">C7H09_07385</name>
</gene>
<keyword evidence="5" id="KW-1185">Reference proteome</keyword>
<evidence type="ECO:0000313" key="5">
    <source>
        <dbReference type="Proteomes" id="UP000239866"/>
    </source>
</evidence>
<dbReference type="PANTHER" id="PTHR12835">
    <property type="entry name" value="BIOTIN PROTEIN LIGASE"/>
    <property type="match status" value="1"/>
</dbReference>
<name>A0A2T1KIH1_9GAMM</name>
<dbReference type="SUPFAM" id="SSF55681">
    <property type="entry name" value="Class II aaRS and biotin synthetases"/>
    <property type="match status" value="1"/>
</dbReference>
<dbReference type="InterPro" id="IPR036390">
    <property type="entry name" value="WH_DNA-bd_sf"/>
</dbReference>
<comment type="catalytic activity">
    <reaction evidence="2">
        <text>biotin + L-lysyl-[protein] + ATP = N(6)-biotinyl-L-lysyl-[protein] + AMP + diphosphate + H(+)</text>
        <dbReference type="Rhea" id="RHEA:11756"/>
        <dbReference type="Rhea" id="RHEA-COMP:9752"/>
        <dbReference type="Rhea" id="RHEA-COMP:10505"/>
        <dbReference type="ChEBI" id="CHEBI:15378"/>
        <dbReference type="ChEBI" id="CHEBI:29969"/>
        <dbReference type="ChEBI" id="CHEBI:30616"/>
        <dbReference type="ChEBI" id="CHEBI:33019"/>
        <dbReference type="ChEBI" id="CHEBI:57586"/>
        <dbReference type="ChEBI" id="CHEBI:83144"/>
        <dbReference type="ChEBI" id="CHEBI:456215"/>
        <dbReference type="EC" id="6.3.4.15"/>
    </reaction>
</comment>
<dbReference type="InterPro" id="IPR036388">
    <property type="entry name" value="WH-like_DNA-bd_sf"/>
</dbReference>